<dbReference type="Gene3D" id="1.20.1260.100">
    <property type="entry name" value="TspO/MBR protein"/>
    <property type="match status" value="1"/>
</dbReference>
<protein>
    <submittedName>
        <fullName evidence="7">Tryptophan-rich sensory protein</fullName>
    </submittedName>
</protein>
<dbReference type="RefSeq" id="WP_345736935.1">
    <property type="nucleotide sequence ID" value="NZ_BAABIA010000005.1"/>
</dbReference>
<dbReference type="CDD" id="cd15904">
    <property type="entry name" value="TSPO_MBR"/>
    <property type="match status" value="1"/>
</dbReference>
<accession>A0ABP9PE20</accession>
<feature type="transmembrane region" description="Helical" evidence="6">
    <location>
        <begin position="12"/>
        <end position="30"/>
    </location>
</feature>
<evidence type="ECO:0000313" key="7">
    <source>
        <dbReference type="EMBL" id="GAA5142078.1"/>
    </source>
</evidence>
<keyword evidence="5 6" id="KW-0472">Membrane</keyword>
<comment type="caution">
    <text evidence="7">The sequence shown here is derived from an EMBL/GenBank/DDBJ whole genome shotgun (WGS) entry which is preliminary data.</text>
</comment>
<evidence type="ECO:0000256" key="5">
    <source>
        <dbReference type="ARBA" id="ARBA00023136"/>
    </source>
</evidence>
<dbReference type="PANTHER" id="PTHR10057:SF0">
    <property type="entry name" value="TRANSLOCATOR PROTEIN"/>
    <property type="match status" value="1"/>
</dbReference>
<proteinExistence type="inferred from homology"/>
<gene>
    <name evidence="7" type="ORF">GCM10023213_27390</name>
</gene>
<reference evidence="8" key="1">
    <citation type="journal article" date="2019" name="Int. J. Syst. Evol. Microbiol.">
        <title>The Global Catalogue of Microorganisms (GCM) 10K type strain sequencing project: providing services to taxonomists for standard genome sequencing and annotation.</title>
        <authorList>
            <consortium name="The Broad Institute Genomics Platform"/>
            <consortium name="The Broad Institute Genome Sequencing Center for Infectious Disease"/>
            <person name="Wu L."/>
            <person name="Ma J."/>
        </authorList>
    </citation>
    <scope>NUCLEOTIDE SEQUENCE [LARGE SCALE GENOMIC DNA]</scope>
    <source>
        <strain evidence="8">JCM 18053</strain>
    </source>
</reference>
<evidence type="ECO:0000256" key="1">
    <source>
        <dbReference type="ARBA" id="ARBA00004141"/>
    </source>
</evidence>
<keyword evidence="4 6" id="KW-1133">Transmembrane helix</keyword>
<dbReference type="Pfam" id="PF03073">
    <property type="entry name" value="TspO_MBR"/>
    <property type="match status" value="1"/>
</dbReference>
<organism evidence="7 8">
    <name type="scientific">Prosthecobacter algae</name>
    <dbReference type="NCBI Taxonomy" id="1144682"/>
    <lineage>
        <taxon>Bacteria</taxon>
        <taxon>Pseudomonadati</taxon>
        <taxon>Verrucomicrobiota</taxon>
        <taxon>Verrucomicrobiia</taxon>
        <taxon>Verrucomicrobiales</taxon>
        <taxon>Verrucomicrobiaceae</taxon>
        <taxon>Prosthecobacter</taxon>
    </lineage>
</organism>
<sequence>MGSSSSTLRQGLVLLGFIVITFCAPAFGAFSPPGSWYAALSKPSWNPPSWVFGPAWTLLYTLMAVAAWLVWKRGGFGSQKRPLSLYFIQLALNAAWTPVFFGAHQLGAALAVIVALWVFIGLTLLHFWQVSRAAGLLFVPYLAWVSFATALNFTLWRLNPA</sequence>
<dbReference type="EMBL" id="BAABIA010000005">
    <property type="protein sequence ID" value="GAA5142078.1"/>
    <property type="molecule type" value="Genomic_DNA"/>
</dbReference>
<dbReference type="InterPro" id="IPR004307">
    <property type="entry name" value="TspO_MBR"/>
</dbReference>
<evidence type="ECO:0000313" key="8">
    <source>
        <dbReference type="Proteomes" id="UP001499852"/>
    </source>
</evidence>
<dbReference type="InterPro" id="IPR038330">
    <property type="entry name" value="TspO/MBR-related_sf"/>
</dbReference>
<feature type="transmembrane region" description="Helical" evidence="6">
    <location>
        <begin position="135"/>
        <end position="156"/>
    </location>
</feature>
<feature type="transmembrane region" description="Helical" evidence="6">
    <location>
        <begin position="83"/>
        <end position="101"/>
    </location>
</feature>
<evidence type="ECO:0000256" key="4">
    <source>
        <dbReference type="ARBA" id="ARBA00022989"/>
    </source>
</evidence>
<comment type="subcellular location">
    <subcellularLocation>
        <location evidence="1">Membrane</location>
        <topology evidence="1">Multi-pass membrane protein</topology>
    </subcellularLocation>
</comment>
<feature type="transmembrane region" description="Helical" evidence="6">
    <location>
        <begin position="107"/>
        <end position="128"/>
    </location>
</feature>
<dbReference type="PIRSF" id="PIRSF005859">
    <property type="entry name" value="PBR"/>
    <property type="match status" value="1"/>
</dbReference>
<evidence type="ECO:0000256" key="3">
    <source>
        <dbReference type="ARBA" id="ARBA00022692"/>
    </source>
</evidence>
<name>A0ABP9PE20_9BACT</name>
<dbReference type="PANTHER" id="PTHR10057">
    <property type="entry name" value="PERIPHERAL-TYPE BENZODIAZEPINE RECEPTOR"/>
    <property type="match status" value="1"/>
</dbReference>
<dbReference type="Proteomes" id="UP001499852">
    <property type="component" value="Unassembled WGS sequence"/>
</dbReference>
<evidence type="ECO:0000256" key="6">
    <source>
        <dbReference type="SAM" id="Phobius"/>
    </source>
</evidence>
<keyword evidence="3 6" id="KW-0812">Transmembrane</keyword>
<keyword evidence="8" id="KW-1185">Reference proteome</keyword>
<feature type="transmembrane region" description="Helical" evidence="6">
    <location>
        <begin position="50"/>
        <end position="71"/>
    </location>
</feature>
<evidence type="ECO:0000256" key="2">
    <source>
        <dbReference type="ARBA" id="ARBA00007524"/>
    </source>
</evidence>
<comment type="similarity">
    <text evidence="2">Belongs to the TspO/BZRP family.</text>
</comment>